<accession>A0A5B8MBM4</accession>
<dbReference type="OrthoDB" id="435269at2759"/>
<feature type="compositionally biased region" description="Basic and acidic residues" evidence="1">
    <location>
        <begin position="36"/>
        <end position="76"/>
    </location>
</feature>
<dbReference type="Pfam" id="PF09409">
    <property type="entry name" value="PUB"/>
    <property type="match status" value="1"/>
</dbReference>
<dbReference type="STRING" id="1764295.A0A5B8MBM4"/>
<dbReference type="PROSITE" id="PS50330">
    <property type="entry name" value="UIM"/>
    <property type="match status" value="1"/>
</dbReference>
<sequence length="273" mass="31019">MEEDEALAKAIAASLEDQKGPGEASAASSTPPALSLEEKEALAKQKLEEIKRNKEEEERKLDRERERDRVRFGKEMVAQKRVLEDQERQRLADFRKREKEEQKRAKQAVLEQIARDKAERQSGAKKAEPAESSEAQRQAEAKRKQRENDSVFGVKPVTIQNNIRDLLVQIKKSYPEEKSAICFKTLNVYCKNLLRVPAEAKFRSINSANKAFVQRVACLEGGEGPQILGLVGFEMDPETRVYEMRDEKLSKLVVEAALKELNNAMTNPFFGSL</sequence>
<dbReference type="EMBL" id="CP031034">
    <property type="protein sequence ID" value="QDZ17501.1"/>
    <property type="molecule type" value="Genomic_DNA"/>
</dbReference>
<evidence type="ECO:0000313" key="4">
    <source>
        <dbReference type="Proteomes" id="UP000316726"/>
    </source>
</evidence>
<dbReference type="Gene3D" id="1.20.58.2190">
    <property type="match status" value="1"/>
</dbReference>
<evidence type="ECO:0000256" key="1">
    <source>
        <dbReference type="SAM" id="MobiDB-lite"/>
    </source>
</evidence>
<feature type="compositionally biased region" description="Basic and acidic residues" evidence="1">
    <location>
        <begin position="115"/>
        <end position="129"/>
    </location>
</feature>
<dbReference type="Proteomes" id="UP000316726">
    <property type="component" value="Chromosome 1"/>
</dbReference>
<proteinExistence type="predicted"/>
<dbReference type="PANTHER" id="PTHR46713">
    <property type="entry name" value="F13M7.16 PROTEIN"/>
    <property type="match status" value="1"/>
</dbReference>
<dbReference type="AlphaFoldDB" id="A0A5B8MBM4"/>
<dbReference type="InterPro" id="IPR036339">
    <property type="entry name" value="PUB-like_dom_sf"/>
</dbReference>
<feature type="region of interest" description="Disordered" evidence="1">
    <location>
        <begin position="1"/>
        <end position="76"/>
    </location>
</feature>
<feature type="region of interest" description="Disordered" evidence="1">
    <location>
        <begin position="115"/>
        <end position="148"/>
    </location>
</feature>
<feature type="compositionally biased region" description="Basic and acidic residues" evidence="1">
    <location>
        <begin position="137"/>
        <end position="148"/>
    </location>
</feature>
<name>A0A5B8MBM4_9CHLO</name>
<dbReference type="InterPro" id="IPR018997">
    <property type="entry name" value="PUB_domain"/>
</dbReference>
<evidence type="ECO:0000259" key="2">
    <source>
        <dbReference type="Pfam" id="PF09409"/>
    </source>
</evidence>
<dbReference type="SUPFAM" id="SSF143503">
    <property type="entry name" value="PUG domain-like"/>
    <property type="match status" value="1"/>
</dbReference>
<evidence type="ECO:0000313" key="3">
    <source>
        <dbReference type="EMBL" id="QDZ17501.1"/>
    </source>
</evidence>
<feature type="compositionally biased region" description="Low complexity" evidence="1">
    <location>
        <begin position="24"/>
        <end position="35"/>
    </location>
</feature>
<reference evidence="3 4" key="1">
    <citation type="submission" date="2018-07" db="EMBL/GenBank/DDBJ databases">
        <title>The complete nuclear genome of the prasinophyte Chloropicon primus (CCMP1205).</title>
        <authorList>
            <person name="Pombert J.-F."/>
            <person name="Otis C."/>
            <person name="Turmel M."/>
            <person name="Lemieux C."/>
        </authorList>
    </citation>
    <scope>NUCLEOTIDE SEQUENCE [LARGE SCALE GENOMIC DNA]</scope>
    <source>
        <strain evidence="3 4">CCMP1205</strain>
    </source>
</reference>
<organism evidence="3 4">
    <name type="scientific">Chloropicon primus</name>
    <dbReference type="NCBI Taxonomy" id="1764295"/>
    <lineage>
        <taxon>Eukaryota</taxon>
        <taxon>Viridiplantae</taxon>
        <taxon>Chlorophyta</taxon>
        <taxon>Chloropicophyceae</taxon>
        <taxon>Chloropicales</taxon>
        <taxon>Chloropicaceae</taxon>
        <taxon>Chloropicon</taxon>
    </lineage>
</organism>
<dbReference type="InterPro" id="IPR003903">
    <property type="entry name" value="UIM_dom"/>
</dbReference>
<gene>
    <name evidence="3" type="ORF">A3770_01p00190</name>
</gene>
<protein>
    <recommendedName>
        <fullName evidence="2">PUB domain-containing protein</fullName>
    </recommendedName>
</protein>
<keyword evidence="4" id="KW-1185">Reference proteome</keyword>
<dbReference type="PANTHER" id="PTHR46713:SF1">
    <property type="entry name" value="F13M7.16 PROTEIN"/>
    <property type="match status" value="1"/>
</dbReference>
<feature type="domain" description="PUB" evidence="2">
    <location>
        <begin position="177"/>
        <end position="250"/>
    </location>
</feature>